<gene>
    <name evidence="5" type="ORF">GOMPHAMPRED_007351</name>
</gene>
<reference evidence="5" key="1">
    <citation type="submission" date="2021-03" db="EMBL/GenBank/DDBJ databases">
        <authorList>
            <person name="Tagirdzhanova G."/>
        </authorList>
    </citation>
    <scope>NUCLEOTIDE SEQUENCE</scope>
</reference>
<feature type="region of interest" description="Disordered" evidence="3">
    <location>
        <begin position="541"/>
        <end position="640"/>
    </location>
</feature>
<dbReference type="SUPFAM" id="SSF47923">
    <property type="entry name" value="Ypt/Rab-GAP domain of gyp1p"/>
    <property type="match status" value="2"/>
</dbReference>
<evidence type="ECO:0000256" key="3">
    <source>
        <dbReference type="SAM" id="MobiDB-lite"/>
    </source>
</evidence>
<dbReference type="Gene3D" id="1.10.472.80">
    <property type="entry name" value="Ypt/Rab-GAP domain of gyp1p, domain 3"/>
    <property type="match status" value="1"/>
</dbReference>
<name>A0A8H3EPW8_9LECA</name>
<keyword evidence="1" id="KW-0343">GTPase activation</keyword>
<dbReference type="Pfam" id="PF00566">
    <property type="entry name" value="RabGAP-TBC"/>
    <property type="match status" value="1"/>
</dbReference>
<feature type="compositionally biased region" description="Basic and acidic residues" evidence="3">
    <location>
        <begin position="692"/>
        <end position="703"/>
    </location>
</feature>
<dbReference type="PANTHER" id="PTHR22957:SF337">
    <property type="entry name" value="TBC1 DOMAIN FAMILY MEMBER 5"/>
    <property type="match status" value="1"/>
</dbReference>
<feature type="domain" description="Rab-GAP TBC" evidence="4">
    <location>
        <begin position="36"/>
        <end position="303"/>
    </location>
</feature>
<dbReference type="AlphaFoldDB" id="A0A8H3EPW8"/>
<organism evidence="5 6">
    <name type="scientific">Gomphillus americanus</name>
    <dbReference type="NCBI Taxonomy" id="1940652"/>
    <lineage>
        <taxon>Eukaryota</taxon>
        <taxon>Fungi</taxon>
        <taxon>Dikarya</taxon>
        <taxon>Ascomycota</taxon>
        <taxon>Pezizomycotina</taxon>
        <taxon>Lecanoromycetes</taxon>
        <taxon>OSLEUM clade</taxon>
        <taxon>Ostropomycetidae</taxon>
        <taxon>Ostropales</taxon>
        <taxon>Graphidaceae</taxon>
        <taxon>Gomphilloideae</taxon>
        <taxon>Gomphillus</taxon>
    </lineage>
</organism>
<evidence type="ECO:0000259" key="4">
    <source>
        <dbReference type="PROSITE" id="PS50086"/>
    </source>
</evidence>
<dbReference type="PROSITE" id="PS50086">
    <property type="entry name" value="TBC_RABGAP"/>
    <property type="match status" value="1"/>
</dbReference>
<feature type="compositionally biased region" description="Polar residues" evidence="3">
    <location>
        <begin position="580"/>
        <end position="589"/>
    </location>
</feature>
<proteinExistence type="predicted"/>
<evidence type="ECO:0000256" key="1">
    <source>
        <dbReference type="ARBA" id="ARBA00022468"/>
    </source>
</evidence>
<dbReference type="SMART" id="SM00164">
    <property type="entry name" value="TBC"/>
    <property type="match status" value="1"/>
</dbReference>
<keyword evidence="6" id="KW-1185">Reference proteome</keyword>
<feature type="coiled-coil region" evidence="2">
    <location>
        <begin position="481"/>
        <end position="519"/>
    </location>
</feature>
<dbReference type="PANTHER" id="PTHR22957">
    <property type="entry name" value="TBC1 DOMAIN FAMILY MEMBER GTPASE-ACTIVATING PROTEIN"/>
    <property type="match status" value="1"/>
</dbReference>
<dbReference type="FunFam" id="1.10.472.80:FF:000038">
    <property type="entry name" value="TBC1 domain family member 5"/>
    <property type="match status" value="1"/>
</dbReference>
<comment type="caution">
    <text evidence="5">The sequence shown here is derived from an EMBL/GenBank/DDBJ whole genome shotgun (WGS) entry which is preliminary data.</text>
</comment>
<keyword evidence="2" id="KW-0175">Coiled coil</keyword>
<dbReference type="EMBL" id="CAJPDQ010000006">
    <property type="protein sequence ID" value="CAF9911231.1"/>
    <property type="molecule type" value="Genomic_DNA"/>
</dbReference>
<feature type="region of interest" description="Disordered" evidence="3">
    <location>
        <begin position="680"/>
        <end position="711"/>
    </location>
</feature>
<evidence type="ECO:0000256" key="2">
    <source>
        <dbReference type="SAM" id="Coils"/>
    </source>
</evidence>
<dbReference type="FunFam" id="1.10.8.270:FF:000031">
    <property type="entry name" value="TBC1 domain family member 5"/>
    <property type="match status" value="1"/>
</dbReference>
<feature type="compositionally biased region" description="Polar residues" evidence="3">
    <location>
        <begin position="612"/>
        <end position="636"/>
    </location>
</feature>
<dbReference type="OrthoDB" id="27140at2759"/>
<dbReference type="Proteomes" id="UP000664169">
    <property type="component" value="Unassembled WGS sequence"/>
</dbReference>
<dbReference type="Gene3D" id="1.10.8.270">
    <property type="entry name" value="putative rabgap domain of human tbc1 domain family member 14 like domains"/>
    <property type="match status" value="1"/>
</dbReference>
<evidence type="ECO:0000313" key="5">
    <source>
        <dbReference type="EMBL" id="CAF9911231.1"/>
    </source>
</evidence>
<protein>
    <recommendedName>
        <fullName evidence="4">Rab-GAP TBC domain-containing protein</fullName>
    </recommendedName>
</protein>
<dbReference type="GO" id="GO:0005096">
    <property type="term" value="F:GTPase activator activity"/>
    <property type="evidence" value="ECO:0007669"/>
    <property type="project" value="UniProtKB-KW"/>
</dbReference>
<accession>A0A8H3EPW8</accession>
<evidence type="ECO:0000313" key="6">
    <source>
        <dbReference type="Proteomes" id="UP000664169"/>
    </source>
</evidence>
<dbReference type="InterPro" id="IPR035969">
    <property type="entry name" value="Rab-GAP_TBC_sf"/>
</dbReference>
<dbReference type="InterPro" id="IPR000195">
    <property type="entry name" value="Rab-GAP-TBC_dom"/>
</dbReference>
<sequence>MRSLAESRTRWDFTFAKASSLSDLRASVKRGTEDNPCIHGLRSVCWKAFLVFEHLDQSTWSKTLRDARSAYSSLKEHLSRDISRSDSITGDDPLADDEASPWNTLRKDETLRAEIFQDVERCMPENFYFREPKTQAILLDVLFIYCKLNADVGYRQGMHEILAPIVWVVSRDAIHLGAGEEGSETVGDNDQLILSMLSESFIEHDAFTIFGILMQTAKSFYETSMAVPPKSSNPVTGSSAIVERSRRIHEELLHKVDAELAEHLIEIDILPQIFVIRWIRLLFSREFPFEDVLCLWDVMFAEERGLNLVDHVCVAMLLRVRWQLLSADHNAALAILLRYPPPALPYGPVAFVEDALHLRRSLTKETGSRLITKYSGKPPVLGHLKAQRTPLHSPSASEDFFYTRSPIRSPGQILSDAGGGLEGLLQEAAKGISKRSEQWGIGQAFRNAVQGFQSGGASPYRTTNNAQGSLQGDAIAISAKLHLLEERNKALAKMLQDGMEELLNQTKVLEAQKDEAAANKLTLTIAKLQFIQVHLDNPSLPLGGHESNADQRDSNSTQADGLHETPAPPPLSTSTAVSSDTISITQAQRRLSKSSESGRRSPVRAPIRRPPNVSTTPKITTSQNSPSTPQPGSAFQRSRPSLASSSFSWMLGSEDGTPSFVSPMALAEDRDRRSKARGKAGFLFGDTGDSSSDFKHKDKVQTDEKEDDGFTLGTLRGIDKAKATEKQS</sequence>